<sequence>MEPWNYLDQHLLQVDKQGQKEDIKSQTQKKWKKHIPESTGGSSYYGDDGGMEPRVMKLSLLQHE</sequence>
<name>A0A1A6HHT9_NEOLE</name>
<comment type="caution">
    <text evidence="2">The sequence shown here is derived from an EMBL/GenBank/DDBJ whole genome shotgun (WGS) entry which is preliminary data.</text>
</comment>
<protein>
    <submittedName>
        <fullName evidence="2">Uncharacterized protein</fullName>
    </submittedName>
</protein>
<keyword evidence="3" id="KW-1185">Reference proteome</keyword>
<evidence type="ECO:0000256" key="1">
    <source>
        <dbReference type="SAM" id="MobiDB-lite"/>
    </source>
</evidence>
<proteinExistence type="predicted"/>
<accession>A0A1A6HHT9</accession>
<dbReference type="Proteomes" id="UP000092124">
    <property type="component" value="Unassembled WGS sequence"/>
</dbReference>
<organism evidence="2 3">
    <name type="scientific">Neotoma lepida</name>
    <name type="common">Desert woodrat</name>
    <dbReference type="NCBI Taxonomy" id="56216"/>
    <lineage>
        <taxon>Eukaryota</taxon>
        <taxon>Metazoa</taxon>
        <taxon>Chordata</taxon>
        <taxon>Craniata</taxon>
        <taxon>Vertebrata</taxon>
        <taxon>Euteleostomi</taxon>
        <taxon>Mammalia</taxon>
        <taxon>Eutheria</taxon>
        <taxon>Euarchontoglires</taxon>
        <taxon>Glires</taxon>
        <taxon>Rodentia</taxon>
        <taxon>Myomorpha</taxon>
        <taxon>Muroidea</taxon>
        <taxon>Cricetidae</taxon>
        <taxon>Neotominae</taxon>
        <taxon>Neotoma</taxon>
    </lineage>
</organism>
<reference evidence="2 3" key="1">
    <citation type="submission" date="2016-06" db="EMBL/GenBank/DDBJ databases">
        <title>The Draft Genome Sequence and Annotation of the Desert Woodrat Neotoma lepida.</title>
        <authorList>
            <person name="Campbell M."/>
            <person name="Oakeson K.F."/>
            <person name="Yandell M."/>
            <person name="Halpert J.R."/>
            <person name="Dearing D."/>
        </authorList>
    </citation>
    <scope>NUCLEOTIDE SEQUENCE [LARGE SCALE GENOMIC DNA]</scope>
    <source>
        <strain evidence="2">417</strain>
        <tissue evidence="2">Liver</tissue>
    </source>
</reference>
<dbReference type="EMBL" id="LZPO01029473">
    <property type="protein sequence ID" value="OBS77530.1"/>
    <property type="molecule type" value="Genomic_DNA"/>
</dbReference>
<evidence type="ECO:0000313" key="3">
    <source>
        <dbReference type="Proteomes" id="UP000092124"/>
    </source>
</evidence>
<evidence type="ECO:0000313" key="2">
    <source>
        <dbReference type="EMBL" id="OBS77530.1"/>
    </source>
</evidence>
<gene>
    <name evidence="2" type="ORF">A6R68_20081</name>
</gene>
<feature type="region of interest" description="Disordered" evidence="1">
    <location>
        <begin position="17"/>
        <end position="50"/>
    </location>
</feature>
<dbReference type="AlphaFoldDB" id="A0A1A6HHT9"/>